<proteinExistence type="predicted"/>
<accession>A0ABS1KLL8</accession>
<reference evidence="2 3" key="1">
    <citation type="submission" date="2021-01" db="EMBL/GenBank/DDBJ databases">
        <title>Chryseolinea sp. Jin1 Genome sequencing and assembly.</title>
        <authorList>
            <person name="Kim I."/>
        </authorList>
    </citation>
    <scope>NUCLEOTIDE SEQUENCE [LARGE SCALE GENOMIC DNA]</scope>
    <source>
        <strain evidence="2 3">Jin1</strain>
    </source>
</reference>
<dbReference type="EMBL" id="JAERRB010000001">
    <property type="protein sequence ID" value="MBL0740240.1"/>
    <property type="molecule type" value="Genomic_DNA"/>
</dbReference>
<name>A0ABS1KLL8_9BACT</name>
<sequence>MKLTIKHAIGFAFLFSLIFGALETAVAQQQKKRVIQLSGVVLEEDSAANNSRPLAGVHVYVPKAGRGTTTNGMGFFSMPVLENDEIVVSSVGFQKQHFTVPAGSPEYQTIVVTMVMDTTYLQEIVIIPFPTEEVFKQAVLALNMPVDDNGVDKRNFNQELMALMVKTAPMDGYQNQRYYLDQWAGSANNRFQPVTNPFLNPFNWAKFFSSLKKDKKKK</sequence>
<gene>
    <name evidence="2" type="ORF">JI741_03370</name>
</gene>
<dbReference type="Proteomes" id="UP000613030">
    <property type="component" value="Unassembled WGS sequence"/>
</dbReference>
<feature type="chain" id="PRO_5045835772" evidence="1">
    <location>
        <begin position="22"/>
        <end position="218"/>
    </location>
</feature>
<evidence type="ECO:0000256" key="1">
    <source>
        <dbReference type="SAM" id="SignalP"/>
    </source>
</evidence>
<dbReference type="SUPFAM" id="SSF49464">
    <property type="entry name" value="Carboxypeptidase regulatory domain-like"/>
    <property type="match status" value="1"/>
</dbReference>
<keyword evidence="3" id="KW-1185">Reference proteome</keyword>
<dbReference type="Pfam" id="PF13715">
    <property type="entry name" value="CarbopepD_reg_2"/>
    <property type="match status" value="1"/>
</dbReference>
<feature type="signal peptide" evidence="1">
    <location>
        <begin position="1"/>
        <end position="21"/>
    </location>
</feature>
<comment type="caution">
    <text evidence="2">The sequence shown here is derived from an EMBL/GenBank/DDBJ whole genome shotgun (WGS) entry which is preliminary data.</text>
</comment>
<dbReference type="RefSeq" id="WP_202007368.1">
    <property type="nucleotide sequence ID" value="NZ_JAERRB010000001.1"/>
</dbReference>
<evidence type="ECO:0000313" key="2">
    <source>
        <dbReference type="EMBL" id="MBL0740240.1"/>
    </source>
</evidence>
<protein>
    <submittedName>
        <fullName evidence="2">Carboxypeptidase-like regulatory domain-containing protein</fullName>
    </submittedName>
</protein>
<organism evidence="2 3">
    <name type="scientific">Chryseolinea lacunae</name>
    <dbReference type="NCBI Taxonomy" id="2801331"/>
    <lineage>
        <taxon>Bacteria</taxon>
        <taxon>Pseudomonadati</taxon>
        <taxon>Bacteroidota</taxon>
        <taxon>Cytophagia</taxon>
        <taxon>Cytophagales</taxon>
        <taxon>Fulvivirgaceae</taxon>
        <taxon>Chryseolinea</taxon>
    </lineage>
</organism>
<keyword evidence="1" id="KW-0732">Signal</keyword>
<dbReference type="InterPro" id="IPR008969">
    <property type="entry name" value="CarboxyPept-like_regulatory"/>
</dbReference>
<evidence type="ECO:0000313" key="3">
    <source>
        <dbReference type="Proteomes" id="UP000613030"/>
    </source>
</evidence>